<gene>
    <name evidence="3" type="ORF">TEOVI_000545300</name>
</gene>
<keyword evidence="3" id="KW-0418">Kinase</keyword>
<dbReference type="Pfam" id="PF00069">
    <property type="entry name" value="Pkinase"/>
    <property type="match status" value="1"/>
</dbReference>
<reference evidence="3" key="1">
    <citation type="submission" date="2016-09" db="EMBL/GenBank/DDBJ databases">
        <authorList>
            <person name="Hebert L."/>
            <person name="Moumen B."/>
        </authorList>
    </citation>
    <scope>NUCLEOTIDE SEQUENCE [LARGE SCALE GENOMIC DNA]</scope>
    <source>
        <strain evidence="3">OVI</strain>
    </source>
</reference>
<evidence type="ECO:0000256" key="1">
    <source>
        <dbReference type="SAM" id="MobiDB-lite"/>
    </source>
</evidence>
<dbReference type="GO" id="GO:0016020">
    <property type="term" value="C:membrane"/>
    <property type="evidence" value="ECO:0007669"/>
    <property type="project" value="TreeGrafter"/>
</dbReference>
<dbReference type="PROSITE" id="PS50011">
    <property type="entry name" value="PROTEIN_KINASE_DOM"/>
    <property type="match status" value="1"/>
</dbReference>
<feature type="domain" description="Protein kinase" evidence="2">
    <location>
        <begin position="279"/>
        <end position="673"/>
    </location>
</feature>
<dbReference type="InterPro" id="IPR008271">
    <property type="entry name" value="Ser/Thr_kinase_AS"/>
</dbReference>
<feature type="compositionally biased region" description="Polar residues" evidence="1">
    <location>
        <begin position="53"/>
        <end position="67"/>
    </location>
</feature>
<feature type="region of interest" description="Disordered" evidence="1">
    <location>
        <begin position="1"/>
        <end position="93"/>
    </location>
</feature>
<dbReference type="RefSeq" id="XP_067078175.1">
    <property type="nucleotide sequence ID" value="XM_067222074.1"/>
</dbReference>
<dbReference type="GO" id="GO:0004674">
    <property type="term" value="F:protein serine/threonine kinase activity"/>
    <property type="evidence" value="ECO:0007669"/>
    <property type="project" value="InterPro"/>
</dbReference>
<dbReference type="GO" id="GO:0005829">
    <property type="term" value="C:cytosol"/>
    <property type="evidence" value="ECO:0007669"/>
    <property type="project" value="TreeGrafter"/>
</dbReference>
<feature type="compositionally biased region" description="Polar residues" evidence="1">
    <location>
        <begin position="840"/>
        <end position="849"/>
    </location>
</feature>
<dbReference type="InterPro" id="IPR045269">
    <property type="entry name" value="Atg1-like"/>
</dbReference>
<feature type="compositionally biased region" description="Basic and acidic residues" evidence="1">
    <location>
        <begin position="137"/>
        <end position="153"/>
    </location>
</feature>
<dbReference type="Proteomes" id="UP000195570">
    <property type="component" value="Unassembled WGS sequence"/>
</dbReference>
<feature type="region of interest" description="Disordered" evidence="1">
    <location>
        <begin position="826"/>
        <end position="866"/>
    </location>
</feature>
<proteinExistence type="predicted"/>
<dbReference type="GeneID" id="92379393"/>
<evidence type="ECO:0000313" key="3">
    <source>
        <dbReference type="EMBL" id="SCU66771.1"/>
    </source>
</evidence>
<dbReference type="AlphaFoldDB" id="A0A1G4I4N4"/>
<dbReference type="SUPFAM" id="SSF56112">
    <property type="entry name" value="Protein kinase-like (PK-like)"/>
    <property type="match status" value="1"/>
</dbReference>
<dbReference type="GO" id="GO:0000407">
    <property type="term" value="C:phagophore assembly site"/>
    <property type="evidence" value="ECO:0007669"/>
    <property type="project" value="TreeGrafter"/>
</dbReference>
<comment type="caution">
    <text evidence="3">The sequence shown here is derived from an EMBL/GenBank/DDBJ whole genome shotgun (WGS) entry which is preliminary data.</text>
</comment>
<dbReference type="PANTHER" id="PTHR24348:SF67">
    <property type="entry name" value="KINASE, PUTATIVE-RELATED"/>
    <property type="match status" value="1"/>
</dbReference>
<feature type="compositionally biased region" description="Polar residues" evidence="1">
    <location>
        <begin position="1"/>
        <end position="20"/>
    </location>
</feature>
<protein>
    <submittedName>
        <fullName evidence="3">Protein kinase, putative</fullName>
    </submittedName>
</protein>
<keyword evidence="4" id="KW-1185">Reference proteome</keyword>
<dbReference type="GO" id="GO:0010506">
    <property type="term" value="P:regulation of autophagy"/>
    <property type="evidence" value="ECO:0007669"/>
    <property type="project" value="InterPro"/>
</dbReference>
<sequence length="891" mass="98805">MSSQDSESWGNSRQHYQYSDASEEHRPEATKLKSECFQNAGRTSPNRRRDSPAIQQESSDFATTSDSPVPCHYSQRGPASQNAQQKGKDRGDVFCSTVTSSDLFPTVELDPRMLPTNSTSMKGGRYAAGDRLPQTQETDKTDKPVRNRSERSEGTPLPNCGTALRDGSRHSHSPASSCRGNDSLVTNGTASQRETNEESCDVCGSCSTHYVSVSLGLSEWETLSPNQIKLRQCFDAPIDSIAVPSSETHRSLAHEQQRQLLETIMQKHSRKRIKRVTDYILGPICGEGTLSTVRDAINISSNNVDPFRFQRVAIKCYKQSDSKLSEGAGSSDCSQLSSLASATRRQQDELQRLREAEKRNLQCFYSTNIVRSIDVFSHEGKQYIVLPAAICNLEQLVQLAKCQNRCASCDSVRGKRNVIPSSKDGVDGRFELMPSLGKPAGKLPQNDVSLCTGAASLQKMSPYRKVTSLFAAEVVRSIMNQLLRGVAYLHRQGVAHNDLKPQNILLFADGLVKIGDLASVSVNYTGHGTPMYLSPEICRYFYDAGNETNGRVAVVDALKNDMWGCGAILYYLLTGNTLWEDGANCQNVYQLYRIIAERNTPVSLSHINIPAETEDELISRLTESENISFRATGGLRRPTAFPHTSLLHLAAGLLDVNPATRLTAEEAVRHPSLQAPPVDDVHDAFPTDMTQEDVMKVMLESPYYQQLIKWDRERHLQFAAECSHVLGLQIPEEICVSAQKRAADGCGMEADVTDPLLRLPSSIYRLVGTVNPSLFLPTDEFHHYLRKLKVPNYDVSSLRANPSAVKMMEDYLHTVMMECGYTGSVNTRERSGSKEDQNGIKLSTSQLTTRSREDTSHGLATFKDDDQPETLDRVLTDMPSDGRPNFCCIIM</sequence>
<dbReference type="Gene3D" id="3.30.200.20">
    <property type="entry name" value="Phosphorylase Kinase, domain 1"/>
    <property type="match status" value="1"/>
</dbReference>
<feature type="compositionally biased region" description="Basic and acidic residues" evidence="1">
    <location>
        <begin position="850"/>
        <end position="866"/>
    </location>
</feature>
<dbReference type="GO" id="GO:0005524">
    <property type="term" value="F:ATP binding"/>
    <property type="evidence" value="ECO:0007669"/>
    <property type="project" value="InterPro"/>
</dbReference>
<organism evidence="3 4">
    <name type="scientific">Trypanosoma equiperdum</name>
    <dbReference type="NCBI Taxonomy" id="5694"/>
    <lineage>
        <taxon>Eukaryota</taxon>
        <taxon>Discoba</taxon>
        <taxon>Euglenozoa</taxon>
        <taxon>Kinetoplastea</taxon>
        <taxon>Metakinetoplastina</taxon>
        <taxon>Trypanosomatida</taxon>
        <taxon>Trypanosomatidae</taxon>
        <taxon>Trypanosoma</taxon>
    </lineage>
</organism>
<keyword evidence="3" id="KW-0808">Transferase</keyword>
<dbReference type="PROSITE" id="PS00108">
    <property type="entry name" value="PROTEIN_KINASE_ST"/>
    <property type="match status" value="1"/>
</dbReference>
<dbReference type="GO" id="GO:0000045">
    <property type="term" value="P:autophagosome assembly"/>
    <property type="evidence" value="ECO:0007669"/>
    <property type="project" value="TreeGrafter"/>
</dbReference>
<feature type="compositionally biased region" description="Polar residues" evidence="1">
    <location>
        <begin position="173"/>
        <end position="193"/>
    </location>
</feature>
<dbReference type="GO" id="GO:0005776">
    <property type="term" value="C:autophagosome"/>
    <property type="evidence" value="ECO:0007669"/>
    <property type="project" value="TreeGrafter"/>
</dbReference>
<feature type="region of interest" description="Disordered" evidence="1">
    <location>
        <begin position="108"/>
        <end position="198"/>
    </location>
</feature>
<feature type="compositionally biased region" description="Basic and acidic residues" evidence="1">
    <location>
        <begin position="827"/>
        <end position="838"/>
    </location>
</feature>
<name>A0A1G4I4N4_TRYEQ</name>
<feature type="compositionally biased region" description="Basic and acidic residues" evidence="1">
    <location>
        <begin position="22"/>
        <end position="34"/>
    </location>
</feature>
<dbReference type="VEuPathDB" id="TriTrypDB:TEOVI_000545300"/>
<dbReference type="Gene3D" id="1.10.510.10">
    <property type="entry name" value="Transferase(Phosphotransferase) domain 1"/>
    <property type="match status" value="1"/>
</dbReference>
<dbReference type="PANTHER" id="PTHR24348">
    <property type="entry name" value="SERINE/THREONINE-PROTEIN KINASE UNC-51-RELATED"/>
    <property type="match status" value="1"/>
</dbReference>
<dbReference type="InterPro" id="IPR000719">
    <property type="entry name" value="Prot_kinase_dom"/>
</dbReference>
<evidence type="ECO:0000313" key="4">
    <source>
        <dbReference type="Proteomes" id="UP000195570"/>
    </source>
</evidence>
<dbReference type="EMBL" id="CZPT02000615">
    <property type="protein sequence ID" value="SCU66771.1"/>
    <property type="molecule type" value="Genomic_DNA"/>
</dbReference>
<accession>A0A1G4I4N4</accession>
<dbReference type="InterPro" id="IPR011009">
    <property type="entry name" value="Kinase-like_dom_sf"/>
</dbReference>
<dbReference type="SMART" id="SM00220">
    <property type="entry name" value="S_TKc"/>
    <property type="match status" value="1"/>
</dbReference>
<evidence type="ECO:0000259" key="2">
    <source>
        <dbReference type="PROSITE" id="PS50011"/>
    </source>
</evidence>